<protein>
    <submittedName>
        <fullName evidence="2">Uncharacterized protein</fullName>
    </submittedName>
</protein>
<evidence type="ECO:0000313" key="2">
    <source>
        <dbReference type="EMBL" id="KKL68453.1"/>
    </source>
</evidence>
<feature type="non-terminal residue" evidence="2">
    <location>
        <position position="184"/>
    </location>
</feature>
<dbReference type="EMBL" id="LAZR01026526">
    <property type="protein sequence ID" value="KKL68453.1"/>
    <property type="molecule type" value="Genomic_DNA"/>
</dbReference>
<name>A0A0F9E344_9ZZZZ</name>
<proteinExistence type="predicted"/>
<evidence type="ECO:0000256" key="1">
    <source>
        <dbReference type="SAM" id="MobiDB-lite"/>
    </source>
</evidence>
<organism evidence="2">
    <name type="scientific">marine sediment metagenome</name>
    <dbReference type="NCBI Taxonomy" id="412755"/>
    <lineage>
        <taxon>unclassified sequences</taxon>
        <taxon>metagenomes</taxon>
        <taxon>ecological metagenomes</taxon>
    </lineage>
</organism>
<reference evidence="2" key="1">
    <citation type="journal article" date="2015" name="Nature">
        <title>Complex archaea that bridge the gap between prokaryotes and eukaryotes.</title>
        <authorList>
            <person name="Spang A."/>
            <person name="Saw J.H."/>
            <person name="Jorgensen S.L."/>
            <person name="Zaremba-Niedzwiedzka K."/>
            <person name="Martijn J."/>
            <person name="Lind A.E."/>
            <person name="van Eijk R."/>
            <person name="Schleper C."/>
            <person name="Guy L."/>
            <person name="Ettema T.J."/>
        </authorList>
    </citation>
    <scope>NUCLEOTIDE SEQUENCE</scope>
</reference>
<feature type="region of interest" description="Disordered" evidence="1">
    <location>
        <begin position="1"/>
        <end position="27"/>
    </location>
</feature>
<accession>A0A0F9E344</accession>
<sequence length="184" mass="19845">MAFVPTPTGSSTRNPYRGGAGSQTTVWTAAQNDTARYDPEIERMIRMIKPDMSPFLTLLDGVGISLPTRQMYFNWLEEWPIEKTVTATDGEAAGVVTLAVNKSSHIPTRALLYNPKTGEQMLVTNGATSSTSVTIVRGIGDSIDSVIDAGQVLLITSTALAEGQDKPELLMRGTDNGTLFTQHI</sequence>
<comment type="caution">
    <text evidence="2">The sequence shown here is derived from an EMBL/GenBank/DDBJ whole genome shotgun (WGS) entry which is preliminary data.</text>
</comment>
<dbReference type="AlphaFoldDB" id="A0A0F9E344"/>
<gene>
    <name evidence="2" type="ORF">LCGC14_2124840</name>
</gene>